<protein>
    <submittedName>
        <fullName evidence="1">Uncharacterized protein</fullName>
    </submittedName>
</protein>
<evidence type="ECO:0000313" key="2">
    <source>
        <dbReference type="Proteomes" id="UP000324479"/>
    </source>
</evidence>
<keyword evidence="2" id="KW-1185">Reference proteome</keyword>
<sequence>MSSVGTAAMTTAVTIVCGV</sequence>
<organism evidence="1 2">
    <name type="scientific">Roseiconus nitratireducens</name>
    <dbReference type="NCBI Taxonomy" id="2605748"/>
    <lineage>
        <taxon>Bacteria</taxon>
        <taxon>Pseudomonadati</taxon>
        <taxon>Planctomycetota</taxon>
        <taxon>Planctomycetia</taxon>
        <taxon>Pirellulales</taxon>
        <taxon>Pirellulaceae</taxon>
        <taxon>Roseiconus</taxon>
    </lineage>
</organism>
<proteinExistence type="predicted"/>
<gene>
    <name evidence="1" type="ORF">FYK55_09870</name>
</gene>
<dbReference type="EMBL" id="VWOX01000004">
    <property type="protein sequence ID" value="KAA5544705.1"/>
    <property type="molecule type" value="Genomic_DNA"/>
</dbReference>
<accession>A0A5M6DHG2</accession>
<reference evidence="1 2" key="1">
    <citation type="submission" date="2019-08" db="EMBL/GenBank/DDBJ databases">
        <authorList>
            <person name="Dhanesh K."/>
            <person name="Kumar G."/>
            <person name="Sasikala C."/>
            <person name="Venkata Ramana C."/>
        </authorList>
    </citation>
    <scope>NUCLEOTIDE SEQUENCE [LARGE SCALE GENOMIC DNA]</scope>
    <source>
        <strain evidence="1 2">JC645</strain>
    </source>
</reference>
<dbReference type="AlphaFoldDB" id="A0A5M6DHG2"/>
<comment type="caution">
    <text evidence="1">The sequence shown here is derived from an EMBL/GenBank/DDBJ whole genome shotgun (WGS) entry which is preliminary data.</text>
</comment>
<dbReference type="Proteomes" id="UP000324479">
    <property type="component" value="Unassembled WGS sequence"/>
</dbReference>
<evidence type="ECO:0000313" key="1">
    <source>
        <dbReference type="EMBL" id="KAA5544705.1"/>
    </source>
</evidence>
<name>A0A5M6DHG2_9BACT</name>